<dbReference type="AlphaFoldDB" id="A0A2M8NYX3"/>
<dbReference type="GO" id="GO:0006094">
    <property type="term" value="P:gluconeogenesis"/>
    <property type="evidence" value="ECO:0007669"/>
    <property type="project" value="UniProtKB-UniRule"/>
</dbReference>
<dbReference type="GO" id="GO:0005524">
    <property type="term" value="F:ATP binding"/>
    <property type="evidence" value="ECO:0007669"/>
    <property type="project" value="UniProtKB-UniRule"/>
</dbReference>
<dbReference type="InterPro" id="IPR001272">
    <property type="entry name" value="PEP_carboxykinase_ATP"/>
</dbReference>
<keyword evidence="8 10" id="KW-0456">Lyase</keyword>
<evidence type="ECO:0000256" key="9">
    <source>
        <dbReference type="ARBA" id="ARBA00047371"/>
    </source>
</evidence>
<dbReference type="EC" id="4.1.1.49" evidence="3 10"/>
<protein>
    <recommendedName>
        <fullName evidence="3 10">Phosphoenolpyruvate carboxykinase (ATP)</fullName>
        <shortName evidence="10">PCK</shortName>
        <shortName evidence="10">PEP carboxykinase</shortName>
        <shortName evidence="10">PEPCK</shortName>
        <ecNumber evidence="3 10">4.1.1.49</ecNumber>
    </recommendedName>
</protein>
<keyword evidence="5 10" id="KW-0547">Nucleotide-binding</keyword>
<feature type="binding site" evidence="10">
    <location>
        <position position="206"/>
    </location>
    <ligand>
        <name>Mn(2+)</name>
        <dbReference type="ChEBI" id="CHEBI:29035"/>
    </ligand>
</feature>
<comment type="pathway">
    <text evidence="1 10">Carbohydrate biosynthesis; gluconeogenesis.</text>
</comment>
<sequence>MVIHEHEHTVGRSHVGLEVLGLTNLGQEHWNLTAPALYEQAIRSREGVLAHLGPLVCRTGSHTGRSPNDKFVVKEPSSEANIWWGPVNKPFSEENFERIFRRMRAYLENQSVYIQDCFIGADPRYRVPLRVITQRAWHNLFARIMFIRPKREELETHVPEYTIIDVPSFTANPEEDGTNSGTFILLNIARRLVLIGGTEYAGEIKKSAFTLMNYLMPLRGIMSMHCSANYGKDKDDVAIFFGLSGTGKTTLSADPKRTLIGDDEHGWSDDGVFNYEGGCYAKVIRLSPTGEPEIYQTTRRFGTILENVAIDAETRRLNLDDDSLTENTRAAYPISHISNADLSGMCGHPKHVIFLTADAFGVLPPVAKLTHEQAMYHFISGYTAKVAGTERGVKEPQATFSTCFGAPFMALHPMVYAELLREKLRRHGAQVWLVNTGWTGGPYGVGSRMKLEYTRAMVSAILEGALDDVPTQTDPIFGLHVPQYVPNVPTELLNPRNTWSDPAAYDAAALDLARRFHANFEKYADRATEEVKAAAPVAQ</sequence>
<dbReference type="HAMAP" id="MF_00453">
    <property type="entry name" value="PEPCK_ATP"/>
    <property type="match status" value="1"/>
</dbReference>
<dbReference type="Gene3D" id="3.90.228.20">
    <property type="match status" value="1"/>
</dbReference>
<feature type="binding site" evidence="10">
    <location>
        <position position="263"/>
    </location>
    <ligand>
        <name>Mn(2+)</name>
        <dbReference type="ChEBI" id="CHEBI:29035"/>
    </ligand>
</feature>
<evidence type="ECO:0000256" key="3">
    <source>
        <dbReference type="ARBA" id="ARBA00012363"/>
    </source>
</evidence>
<feature type="binding site" evidence="10">
    <location>
        <position position="206"/>
    </location>
    <ligand>
        <name>substrate</name>
    </ligand>
</feature>
<feature type="binding site" evidence="10">
    <location>
        <position position="225"/>
    </location>
    <ligand>
        <name>ATP</name>
        <dbReference type="ChEBI" id="CHEBI:30616"/>
    </ligand>
</feature>
<evidence type="ECO:0000256" key="7">
    <source>
        <dbReference type="ARBA" id="ARBA00022840"/>
    </source>
</evidence>
<keyword evidence="10" id="KW-0963">Cytoplasm</keyword>
<dbReference type="Pfam" id="PF01293">
    <property type="entry name" value="PEPCK_ATP"/>
    <property type="match status" value="1"/>
</dbReference>
<organism evidence="11 12">
    <name type="scientific">Candidatus Thermofonsia Clade 1 bacterium</name>
    <dbReference type="NCBI Taxonomy" id="2364210"/>
    <lineage>
        <taxon>Bacteria</taxon>
        <taxon>Bacillati</taxon>
        <taxon>Chloroflexota</taxon>
        <taxon>Candidatus Thermofontia</taxon>
        <taxon>Candidatus Thermofonsia Clade 1</taxon>
    </lineage>
</organism>
<evidence type="ECO:0000313" key="12">
    <source>
        <dbReference type="Proteomes" id="UP000228921"/>
    </source>
</evidence>
<feature type="binding site" evidence="10">
    <location>
        <begin position="242"/>
        <end position="250"/>
    </location>
    <ligand>
        <name>ATP</name>
        <dbReference type="ChEBI" id="CHEBI:30616"/>
    </ligand>
</feature>
<reference evidence="11 12" key="1">
    <citation type="submission" date="2017-11" db="EMBL/GenBank/DDBJ databases">
        <title>Evolution of Phototrophy in the Chloroflexi Phylum Driven by Horizontal Gene Transfer.</title>
        <authorList>
            <person name="Ward L.M."/>
            <person name="Hemp J."/>
            <person name="Shih P.M."/>
            <person name="Mcglynn S.E."/>
            <person name="Fischer W."/>
        </authorList>
    </citation>
    <scope>NUCLEOTIDE SEQUENCE [LARGE SCALE GENOMIC DNA]</scope>
    <source>
        <strain evidence="11">CP2_2F</strain>
    </source>
</reference>
<feature type="binding site" evidence="10">
    <location>
        <position position="454"/>
    </location>
    <ligand>
        <name>ATP</name>
        <dbReference type="ChEBI" id="CHEBI:30616"/>
    </ligand>
</feature>
<feature type="binding site" evidence="10">
    <location>
        <position position="225"/>
    </location>
    <ligand>
        <name>Mn(2+)</name>
        <dbReference type="ChEBI" id="CHEBI:29035"/>
    </ligand>
</feature>
<dbReference type="SUPFAM" id="SSF53795">
    <property type="entry name" value="PEP carboxykinase-like"/>
    <property type="match status" value="1"/>
</dbReference>
<feature type="binding site" evidence="10">
    <location>
        <position position="206"/>
    </location>
    <ligand>
        <name>ATP</name>
        <dbReference type="ChEBI" id="CHEBI:30616"/>
    </ligand>
</feature>
<keyword evidence="11" id="KW-0670">Pyruvate</keyword>
<keyword evidence="6 10" id="KW-0210">Decarboxylase</keyword>
<evidence type="ECO:0000256" key="10">
    <source>
        <dbReference type="HAMAP-Rule" id="MF_00453"/>
    </source>
</evidence>
<dbReference type="GO" id="GO:0016301">
    <property type="term" value="F:kinase activity"/>
    <property type="evidence" value="ECO:0007669"/>
    <property type="project" value="UniProtKB-KW"/>
</dbReference>
<comment type="cofactor">
    <cofactor evidence="10">
        <name>Mn(2+)</name>
        <dbReference type="ChEBI" id="CHEBI:29035"/>
    </cofactor>
    <text evidence="10">Binds 1 Mn(2+) ion per subunit.</text>
</comment>
<evidence type="ECO:0000256" key="1">
    <source>
        <dbReference type="ARBA" id="ARBA00004742"/>
    </source>
</evidence>
<comment type="caution">
    <text evidence="10">Lacks conserved residue(s) required for the propagation of feature annotation.</text>
</comment>
<dbReference type="PROSITE" id="PS00532">
    <property type="entry name" value="PEPCK_ATP"/>
    <property type="match status" value="1"/>
</dbReference>
<evidence type="ECO:0000256" key="4">
    <source>
        <dbReference type="ARBA" id="ARBA00022432"/>
    </source>
</evidence>
<gene>
    <name evidence="10 11" type="primary">pckA</name>
    <name evidence="11" type="ORF">CUN51_07555</name>
</gene>
<comment type="subcellular location">
    <subcellularLocation>
        <location evidence="10">Cytoplasm</location>
    </subcellularLocation>
</comment>
<feature type="binding site" evidence="10">
    <location>
        <position position="65"/>
    </location>
    <ligand>
        <name>substrate</name>
    </ligand>
</feature>
<dbReference type="GO" id="GO:0004612">
    <property type="term" value="F:phosphoenolpyruvate carboxykinase (ATP) activity"/>
    <property type="evidence" value="ECO:0007669"/>
    <property type="project" value="UniProtKB-UniRule"/>
</dbReference>
<feature type="binding site" evidence="10">
    <location>
        <position position="291"/>
    </location>
    <ligand>
        <name>ATP</name>
        <dbReference type="ChEBI" id="CHEBI:30616"/>
    </ligand>
</feature>
<proteinExistence type="inferred from homology"/>
<accession>A0A2M8NYX3</accession>
<evidence type="ECO:0000256" key="6">
    <source>
        <dbReference type="ARBA" id="ARBA00022793"/>
    </source>
</evidence>
<keyword evidence="11" id="KW-0808">Transferase</keyword>
<dbReference type="GO" id="GO:0005829">
    <property type="term" value="C:cytosol"/>
    <property type="evidence" value="ECO:0007669"/>
    <property type="project" value="TreeGrafter"/>
</dbReference>
<dbReference type="UniPathway" id="UPA00138"/>
<keyword evidence="10" id="KW-0479">Metal-binding</keyword>
<dbReference type="InterPro" id="IPR013035">
    <property type="entry name" value="PEP_carboxykinase_C"/>
</dbReference>
<dbReference type="CDD" id="cd00484">
    <property type="entry name" value="PEPCK_ATP"/>
    <property type="match status" value="1"/>
</dbReference>
<dbReference type="NCBIfam" id="NF006820">
    <property type="entry name" value="PRK09344.1-2"/>
    <property type="match status" value="1"/>
</dbReference>
<dbReference type="InterPro" id="IPR015994">
    <property type="entry name" value="PEPCK_ATP_CS"/>
</dbReference>
<evidence type="ECO:0000256" key="5">
    <source>
        <dbReference type="ARBA" id="ARBA00022741"/>
    </source>
</evidence>
<dbReference type="SUPFAM" id="SSF68923">
    <property type="entry name" value="PEP carboxykinase N-terminal domain"/>
    <property type="match status" value="1"/>
</dbReference>
<feature type="binding site" evidence="10">
    <location>
        <position position="329"/>
    </location>
    <ligand>
        <name>ATP</name>
        <dbReference type="ChEBI" id="CHEBI:30616"/>
    </ligand>
</feature>
<comment type="caution">
    <text evidence="11">The sequence shown here is derived from an EMBL/GenBank/DDBJ whole genome shotgun (WGS) entry which is preliminary data.</text>
</comment>
<comment type="function">
    <text evidence="10">Involved in the gluconeogenesis. Catalyzes the conversion of oxaloacetate (OAA) to phosphoenolpyruvate (PEP) through direct phosphoryl transfer between the nucleoside triphosphate and OAA.</text>
</comment>
<dbReference type="GO" id="GO:0046872">
    <property type="term" value="F:metal ion binding"/>
    <property type="evidence" value="ECO:0007669"/>
    <property type="project" value="UniProtKB-KW"/>
</dbReference>
<comment type="similarity">
    <text evidence="2 10">Belongs to the phosphoenolpyruvate carboxykinase (ATP) family.</text>
</comment>
<dbReference type="InterPro" id="IPR008210">
    <property type="entry name" value="PEP_carboxykinase_N"/>
</dbReference>
<dbReference type="NCBIfam" id="NF006821">
    <property type="entry name" value="PRK09344.1-3"/>
    <property type="match status" value="1"/>
</dbReference>
<evidence type="ECO:0000256" key="2">
    <source>
        <dbReference type="ARBA" id="ARBA00006052"/>
    </source>
</evidence>
<evidence type="ECO:0000313" key="11">
    <source>
        <dbReference type="EMBL" id="PJF30500.1"/>
    </source>
</evidence>
<keyword evidence="10" id="KW-0464">Manganese</keyword>
<dbReference type="PANTHER" id="PTHR30031:SF0">
    <property type="entry name" value="PHOSPHOENOLPYRUVATE CARBOXYKINASE (ATP)"/>
    <property type="match status" value="1"/>
</dbReference>
<feature type="binding site" evidence="10">
    <location>
        <position position="200"/>
    </location>
    <ligand>
        <name>substrate</name>
    </ligand>
</feature>
<dbReference type="PANTHER" id="PTHR30031">
    <property type="entry name" value="PHOSPHOENOLPYRUVATE CARBOXYKINASE ATP"/>
    <property type="match status" value="1"/>
</dbReference>
<dbReference type="PIRSF" id="PIRSF006294">
    <property type="entry name" value="PEP_crbxkin"/>
    <property type="match status" value="1"/>
</dbReference>
<keyword evidence="4 10" id="KW-0312">Gluconeogenesis</keyword>
<name>A0A2M8NYX3_9CHLR</name>
<dbReference type="Proteomes" id="UP000228921">
    <property type="component" value="Unassembled WGS sequence"/>
</dbReference>
<keyword evidence="7 10" id="KW-0067">ATP-binding</keyword>
<dbReference type="NCBIfam" id="TIGR00224">
    <property type="entry name" value="pckA"/>
    <property type="match status" value="1"/>
</dbReference>
<keyword evidence="11" id="KW-0418">Kinase</keyword>
<evidence type="ECO:0000256" key="8">
    <source>
        <dbReference type="ARBA" id="ARBA00023239"/>
    </source>
</evidence>
<feature type="binding site" evidence="10">
    <location>
        <position position="329"/>
    </location>
    <ligand>
        <name>substrate</name>
    </ligand>
</feature>
<comment type="catalytic activity">
    <reaction evidence="9 10">
        <text>oxaloacetate + ATP = phosphoenolpyruvate + ADP + CO2</text>
        <dbReference type="Rhea" id="RHEA:18617"/>
        <dbReference type="ChEBI" id="CHEBI:16452"/>
        <dbReference type="ChEBI" id="CHEBI:16526"/>
        <dbReference type="ChEBI" id="CHEBI:30616"/>
        <dbReference type="ChEBI" id="CHEBI:58702"/>
        <dbReference type="ChEBI" id="CHEBI:456216"/>
        <dbReference type="EC" id="4.1.1.49"/>
    </reaction>
</comment>
<dbReference type="Gene3D" id="3.40.449.10">
    <property type="entry name" value="Phosphoenolpyruvate Carboxykinase, domain 1"/>
    <property type="match status" value="1"/>
</dbReference>
<dbReference type="EMBL" id="PGTK01000009">
    <property type="protein sequence ID" value="PJF30500.1"/>
    <property type="molecule type" value="Genomic_DNA"/>
</dbReference>
<dbReference type="Gene3D" id="2.170.8.10">
    <property type="entry name" value="Phosphoenolpyruvate Carboxykinase, domain 2"/>
    <property type="match status" value="1"/>
</dbReference>